<dbReference type="InterPro" id="IPR042267">
    <property type="entry name" value="VTC_sf"/>
</dbReference>
<evidence type="ECO:0000259" key="2">
    <source>
        <dbReference type="Pfam" id="PF09359"/>
    </source>
</evidence>
<dbReference type="Pfam" id="PF09359">
    <property type="entry name" value="VTC"/>
    <property type="match status" value="1"/>
</dbReference>
<evidence type="ECO:0000313" key="3">
    <source>
        <dbReference type="EMBL" id="ATB36956.1"/>
    </source>
</evidence>
<evidence type="ECO:0000256" key="1">
    <source>
        <dbReference type="SAM" id="MobiDB-lite"/>
    </source>
</evidence>
<gene>
    <name evidence="3" type="ORF">CYFUS_002371</name>
</gene>
<dbReference type="EMBL" id="CP022098">
    <property type="protein sequence ID" value="ATB36956.1"/>
    <property type="molecule type" value="Genomic_DNA"/>
</dbReference>
<accession>A0A250J1A8</accession>
<dbReference type="KEGG" id="cfus:CYFUS_002371"/>
<feature type="region of interest" description="Disordered" evidence="1">
    <location>
        <begin position="1"/>
        <end position="23"/>
    </location>
</feature>
<feature type="domain" description="VTC" evidence="2">
    <location>
        <begin position="59"/>
        <end position="245"/>
    </location>
</feature>
<organism evidence="3 4">
    <name type="scientific">Cystobacter fuscus</name>
    <dbReference type="NCBI Taxonomy" id="43"/>
    <lineage>
        <taxon>Bacteria</taxon>
        <taxon>Pseudomonadati</taxon>
        <taxon>Myxococcota</taxon>
        <taxon>Myxococcia</taxon>
        <taxon>Myxococcales</taxon>
        <taxon>Cystobacterineae</taxon>
        <taxon>Archangiaceae</taxon>
        <taxon>Cystobacter</taxon>
    </lineage>
</organism>
<protein>
    <submittedName>
        <fullName evidence="3">VTC domain-containing protein</fullName>
    </submittedName>
</protein>
<proteinExistence type="predicted"/>
<name>A0A250J1A8_9BACT</name>
<reference evidence="3 4" key="1">
    <citation type="submission" date="2017-06" db="EMBL/GenBank/DDBJ databases">
        <title>Sequencing and comparative analysis of myxobacterial genomes.</title>
        <authorList>
            <person name="Rupp O."/>
            <person name="Goesmann A."/>
            <person name="Sogaard-Andersen L."/>
        </authorList>
    </citation>
    <scope>NUCLEOTIDE SEQUENCE [LARGE SCALE GENOMIC DNA]</scope>
    <source>
        <strain evidence="3 4">DSM 52655</strain>
    </source>
</reference>
<dbReference type="AlphaFoldDB" id="A0A250J1A8"/>
<dbReference type="InterPro" id="IPR018966">
    <property type="entry name" value="VTC_domain"/>
</dbReference>
<sequence>MSAVARMSPSLPSPPLASQQDHERRFLPSRTALEDFMRATRPWTQPCVYDARLPFAFTRTTYFDTEDLRFLDSCRHGHTQRLRLREYAGSASLSEPPVLTGTRYLEMKTNTGQRRTKVRIPVSPGEAVALLAGGSLDEDSAAARLLRDSPHGPVRPWVTAWYRRGTHANADASVRFTVDEDLVFALPPRPTGPGAPAMPERLIRHAPAILLEVKWRANSPPWLRDCLRNLEVFETQDSKFEQGMRWRLDAEMDLP</sequence>
<dbReference type="GO" id="GO:0006799">
    <property type="term" value="P:polyphosphate biosynthetic process"/>
    <property type="evidence" value="ECO:0007669"/>
    <property type="project" value="UniProtKB-ARBA"/>
</dbReference>
<evidence type="ECO:0000313" key="4">
    <source>
        <dbReference type="Proteomes" id="UP000217257"/>
    </source>
</evidence>
<dbReference type="Proteomes" id="UP000217257">
    <property type="component" value="Chromosome"/>
</dbReference>
<dbReference type="Gene3D" id="3.20.100.30">
    <property type="entry name" value="VTC, catalytic tunnel domain"/>
    <property type="match status" value="1"/>
</dbReference>